<evidence type="ECO:0000259" key="10">
    <source>
        <dbReference type="Pfam" id="PF01467"/>
    </source>
</evidence>
<dbReference type="PANTHER" id="PTHR21342:SF1">
    <property type="entry name" value="PHOSPHOPANTETHEINE ADENYLYLTRANSFERASE"/>
    <property type="match status" value="1"/>
</dbReference>
<evidence type="ECO:0000313" key="12">
    <source>
        <dbReference type="Proteomes" id="UP000248857"/>
    </source>
</evidence>
<feature type="binding site" evidence="9">
    <location>
        <position position="72"/>
    </location>
    <ligand>
        <name>substrate</name>
    </ligand>
</feature>
<dbReference type="NCBIfam" id="TIGR00125">
    <property type="entry name" value="cyt_tran_rel"/>
    <property type="match status" value="1"/>
</dbReference>
<feature type="binding site" evidence="9">
    <location>
        <position position="16"/>
    </location>
    <ligand>
        <name>ATP</name>
        <dbReference type="ChEBI" id="CHEBI:30616"/>
    </ligand>
</feature>
<dbReference type="SUPFAM" id="SSF52374">
    <property type="entry name" value="Nucleotidylyl transferase"/>
    <property type="match status" value="1"/>
</dbReference>
<feature type="domain" description="Cytidyltransferase-like" evidence="10">
    <location>
        <begin position="4"/>
        <end position="132"/>
    </location>
</feature>
<dbReference type="EC" id="2.7.7.3" evidence="9"/>
<dbReference type="NCBIfam" id="TIGR01510">
    <property type="entry name" value="coaD_prev_kdtB"/>
    <property type="match status" value="1"/>
</dbReference>
<evidence type="ECO:0000256" key="6">
    <source>
        <dbReference type="ARBA" id="ARBA00022842"/>
    </source>
</evidence>
<dbReference type="GO" id="GO:0005524">
    <property type="term" value="F:ATP binding"/>
    <property type="evidence" value="ECO:0007669"/>
    <property type="project" value="UniProtKB-KW"/>
</dbReference>
<dbReference type="EMBL" id="PQWO01000003">
    <property type="protein sequence ID" value="PZD74356.1"/>
    <property type="molecule type" value="Genomic_DNA"/>
</dbReference>
<evidence type="ECO:0000256" key="5">
    <source>
        <dbReference type="ARBA" id="ARBA00022840"/>
    </source>
</evidence>
<dbReference type="RefSeq" id="WP_110985353.1">
    <property type="nucleotide sequence ID" value="NZ_CAWNWM010000003.1"/>
</dbReference>
<dbReference type="AlphaFoldDB" id="A0A2W1JMC0"/>
<comment type="caution">
    <text evidence="11">The sequence shown here is derived from an EMBL/GenBank/DDBJ whole genome shotgun (WGS) entry which is preliminary data.</text>
</comment>
<keyword evidence="6 9" id="KW-0460">Magnesium</keyword>
<evidence type="ECO:0000256" key="2">
    <source>
        <dbReference type="ARBA" id="ARBA00022679"/>
    </source>
</evidence>
<keyword evidence="3 9" id="KW-0548">Nucleotidyltransferase</keyword>
<dbReference type="OrthoDB" id="9806661at2"/>
<evidence type="ECO:0000256" key="7">
    <source>
        <dbReference type="ARBA" id="ARBA00022993"/>
    </source>
</evidence>
<dbReference type="PRINTS" id="PR01020">
    <property type="entry name" value="LPSBIOSNTHSS"/>
</dbReference>
<protein>
    <recommendedName>
        <fullName evidence="9">Phosphopantetheine adenylyltransferase</fullName>
        <ecNumber evidence="9">2.7.7.3</ecNumber>
    </recommendedName>
    <alternativeName>
        <fullName evidence="9">Dephospho-CoA pyrophosphorylase</fullName>
    </alternativeName>
    <alternativeName>
        <fullName evidence="9">Pantetheine-phosphate adenylyltransferase</fullName>
        <shortName evidence="9">PPAT</shortName>
    </alternativeName>
</protein>
<feature type="binding site" evidence="9">
    <location>
        <begin position="8"/>
        <end position="9"/>
    </location>
    <ligand>
        <name>ATP</name>
        <dbReference type="ChEBI" id="CHEBI:30616"/>
    </ligand>
</feature>
<evidence type="ECO:0000256" key="3">
    <source>
        <dbReference type="ARBA" id="ARBA00022695"/>
    </source>
</evidence>
<reference evidence="11 12" key="1">
    <citation type="journal article" date="2018" name="Sci. Rep.">
        <title>A novel species of the marine cyanobacterium Acaryochloris with a unique pigment content and lifestyle.</title>
        <authorList>
            <person name="Partensky F."/>
            <person name="Six C."/>
            <person name="Ratin M."/>
            <person name="Garczarek L."/>
            <person name="Vaulot D."/>
            <person name="Probert I."/>
            <person name="Calteau A."/>
            <person name="Gourvil P."/>
            <person name="Marie D."/>
            <person name="Grebert T."/>
            <person name="Bouchier C."/>
            <person name="Le Panse S."/>
            <person name="Gachenot M."/>
            <person name="Rodriguez F."/>
            <person name="Garrido J.L."/>
        </authorList>
    </citation>
    <scope>NUCLEOTIDE SEQUENCE [LARGE SCALE GENOMIC DNA]</scope>
    <source>
        <strain evidence="11 12">RCC1774</strain>
    </source>
</reference>
<comment type="subcellular location">
    <subcellularLocation>
        <location evidence="9">Cytoplasm</location>
    </subcellularLocation>
</comment>
<keyword evidence="12" id="KW-1185">Reference proteome</keyword>
<keyword evidence="1 9" id="KW-0963">Cytoplasm</keyword>
<dbReference type="GO" id="GO:0004595">
    <property type="term" value="F:pantetheine-phosphate adenylyltransferase activity"/>
    <property type="evidence" value="ECO:0007669"/>
    <property type="project" value="UniProtKB-UniRule"/>
</dbReference>
<proteinExistence type="inferred from homology"/>
<dbReference type="GO" id="GO:0005737">
    <property type="term" value="C:cytoplasm"/>
    <property type="evidence" value="ECO:0007669"/>
    <property type="project" value="UniProtKB-SubCell"/>
</dbReference>
<feature type="binding site" evidence="9">
    <location>
        <begin position="122"/>
        <end position="128"/>
    </location>
    <ligand>
        <name>ATP</name>
        <dbReference type="ChEBI" id="CHEBI:30616"/>
    </ligand>
</feature>
<dbReference type="InterPro" id="IPR014729">
    <property type="entry name" value="Rossmann-like_a/b/a_fold"/>
</dbReference>
<organism evidence="11 12">
    <name type="scientific">Acaryochloris thomasi RCC1774</name>
    <dbReference type="NCBI Taxonomy" id="1764569"/>
    <lineage>
        <taxon>Bacteria</taxon>
        <taxon>Bacillati</taxon>
        <taxon>Cyanobacteriota</taxon>
        <taxon>Cyanophyceae</taxon>
        <taxon>Acaryochloridales</taxon>
        <taxon>Acaryochloridaceae</taxon>
        <taxon>Acaryochloris</taxon>
        <taxon>Acaryochloris thomasi</taxon>
    </lineage>
</organism>
<evidence type="ECO:0000256" key="9">
    <source>
        <dbReference type="HAMAP-Rule" id="MF_00151"/>
    </source>
</evidence>
<evidence type="ECO:0000256" key="1">
    <source>
        <dbReference type="ARBA" id="ARBA00022490"/>
    </source>
</evidence>
<dbReference type="InterPro" id="IPR001980">
    <property type="entry name" value="PPAT"/>
</dbReference>
<keyword evidence="5 9" id="KW-0067">ATP-binding</keyword>
<dbReference type="GO" id="GO:0015937">
    <property type="term" value="P:coenzyme A biosynthetic process"/>
    <property type="evidence" value="ECO:0007669"/>
    <property type="project" value="UniProtKB-UniRule"/>
</dbReference>
<feature type="binding site" evidence="9">
    <location>
        <position position="97"/>
    </location>
    <ligand>
        <name>ATP</name>
        <dbReference type="ChEBI" id="CHEBI:30616"/>
    </ligand>
</feature>
<dbReference type="Proteomes" id="UP000248857">
    <property type="component" value="Unassembled WGS sequence"/>
</dbReference>
<dbReference type="UniPathway" id="UPA00241">
    <property type="reaction ID" value="UER00355"/>
</dbReference>
<name>A0A2W1JMC0_9CYAN</name>
<dbReference type="Gene3D" id="3.40.50.620">
    <property type="entry name" value="HUPs"/>
    <property type="match status" value="1"/>
</dbReference>
<dbReference type="CDD" id="cd02163">
    <property type="entry name" value="PPAT"/>
    <property type="match status" value="1"/>
</dbReference>
<comment type="pathway">
    <text evidence="9">Cofactor biosynthesis; coenzyme A biosynthesis; CoA from (R)-pantothenate: step 4/5.</text>
</comment>
<evidence type="ECO:0000256" key="4">
    <source>
        <dbReference type="ARBA" id="ARBA00022741"/>
    </source>
</evidence>
<gene>
    <name evidence="11" type="primary">coaD_1</name>
    <name evidence="9" type="synonym">coaD</name>
    <name evidence="11" type="ORF">C1752_01394</name>
</gene>
<keyword evidence="7 9" id="KW-0173">Coenzyme A biosynthesis</keyword>
<sequence>MLAVYPGSFDPVTLGHLDIIERGCRLFEKVIVAVSKNPNKSPLFTAQQRMEQIQSCTHHLTNLEIDAFDTLTVHYAQQRQAQVLIRGLRVLSDFEYELQMAHTNASLCGSIETVFLATSNEYSFLSSSLVKEISQFGGSVTHLVPQNVAVELKKCFTKNP</sequence>
<comment type="similarity">
    <text evidence="9">Belongs to the bacterial CoaD family.</text>
</comment>
<dbReference type="Pfam" id="PF01467">
    <property type="entry name" value="CTP_transf_like"/>
    <property type="match status" value="1"/>
</dbReference>
<evidence type="ECO:0000256" key="8">
    <source>
        <dbReference type="ARBA" id="ARBA00029346"/>
    </source>
</evidence>
<comment type="function">
    <text evidence="9">Reversibly transfers an adenylyl group from ATP to 4'-phosphopantetheine, yielding dephospho-CoA (dPCoA) and pyrophosphate.</text>
</comment>
<comment type="subunit">
    <text evidence="9">Homohexamer.</text>
</comment>
<keyword evidence="4 9" id="KW-0547">Nucleotide-binding</keyword>
<feature type="binding site" evidence="9">
    <location>
        <position position="40"/>
    </location>
    <ligand>
        <name>substrate</name>
    </ligand>
</feature>
<dbReference type="PANTHER" id="PTHR21342">
    <property type="entry name" value="PHOSPHOPANTETHEINE ADENYLYLTRANSFERASE"/>
    <property type="match status" value="1"/>
</dbReference>
<comment type="cofactor">
    <cofactor evidence="9">
        <name>Mg(2+)</name>
        <dbReference type="ChEBI" id="CHEBI:18420"/>
    </cofactor>
</comment>
<evidence type="ECO:0000313" key="11">
    <source>
        <dbReference type="EMBL" id="PZD74356.1"/>
    </source>
</evidence>
<dbReference type="InterPro" id="IPR004821">
    <property type="entry name" value="Cyt_trans-like"/>
</dbReference>
<dbReference type="HAMAP" id="MF_00151">
    <property type="entry name" value="PPAT_bact"/>
    <property type="match status" value="1"/>
</dbReference>
<feature type="binding site" evidence="9">
    <location>
        <position position="8"/>
    </location>
    <ligand>
        <name>substrate</name>
    </ligand>
</feature>
<keyword evidence="2 9" id="KW-0808">Transferase</keyword>
<feature type="site" description="Transition state stabilizer" evidence="9">
    <location>
        <position position="16"/>
    </location>
</feature>
<comment type="catalytic activity">
    <reaction evidence="8 9">
        <text>(R)-4'-phosphopantetheine + ATP + H(+) = 3'-dephospho-CoA + diphosphate</text>
        <dbReference type="Rhea" id="RHEA:19801"/>
        <dbReference type="ChEBI" id="CHEBI:15378"/>
        <dbReference type="ChEBI" id="CHEBI:30616"/>
        <dbReference type="ChEBI" id="CHEBI:33019"/>
        <dbReference type="ChEBI" id="CHEBI:57328"/>
        <dbReference type="ChEBI" id="CHEBI:61723"/>
        <dbReference type="EC" id="2.7.7.3"/>
    </reaction>
</comment>
<feature type="binding site" evidence="9">
    <location>
        <begin position="87"/>
        <end position="89"/>
    </location>
    <ligand>
        <name>ATP</name>
        <dbReference type="ChEBI" id="CHEBI:30616"/>
    </ligand>
</feature>
<feature type="binding site" evidence="9">
    <location>
        <position position="86"/>
    </location>
    <ligand>
        <name>substrate</name>
    </ligand>
</feature>
<accession>A0A2W1JMC0</accession>